<evidence type="ECO:0000256" key="15">
    <source>
        <dbReference type="RuleBase" id="RU003357"/>
    </source>
</evidence>
<evidence type="ECO:0000256" key="5">
    <source>
        <dbReference type="ARBA" id="ARBA00022496"/>
    </source>
</evidence>
<keyword evidence="10 15" id="KW-0798">TonB box</keyword>
<dbReference type="InterPro" id="IPR013784">
    <property type="entry name" value="Carb-bd-like_fold"/>
</dbReference>
<dbReference type="NCBIfam" id="TIGR01783">
    <property type="entry name" value="TonB-siderophor"/>
    <property type="match status" value="1"/>
</dbReference>
<dbReference type="Gene3D" id="2.40.170.20">
    <property type="entry name" value="TonB-dependent receptor, beta-barrel domain"/>
    <property type="match status" value="1"/>
</dbReference>
<evidence type="ECO:0000256" key="13">
    <source>
        <dbReference type="ARBA" id="ARBA00023237"/>
    </source>
</evidence>
<evidence type="ECO:0000256" key="3">
    <source>
        <dbReference type="ARBA" id="ARBA00022448"/>
    </source>
</evidence>
<evidence type="ECO:0000256" key="14">
    <source>
        <dbReference type="PROSITE-ProRule" id="PRU01360"/>
    </source>
</evidence>
<dbReference type="Gene3D" id="2.60.40.1120">
    <property type="entry name" value="Carboxypeptidase-like, regulatory domain"/>
    <property type="match status" value="1"/>
</dbReference>
<dbReference type="Pfam" id="PF00593">
    <property type="entry name" value="TonB_dep_Rec_b-barrel"/>
    <property type="match status" value="1"/>
</dbReference>
<protein>
    <submittedName>
        <fullName evidence="18">TonB-dependent receptor</fullName>
    </submittedName>
</protein>
<dbReference type="PROSITE" id="PS50206">
    <property type="entry name" value="RHODANESE_3"/>
    <property type="match status" value="1"/>
</dbReference>
<dbReference type="SUPFAM" id="SSF56935">
    <property type="entry name" value="Porins"/>
    <property type="match status" value="1"/>
</dbReference>
<dbReference type="PANTHER" id="PTHR32552">
    <property type="entry name" value="FERRICHROME IRON RECEPTOR-RELATED"/>
    <property type="match status" value="1"/>
</dbReference>
<keyword evidence="12 18" id="KW-0675">Receptor</keyword>
<dbReference type="Pfam" id="PF07715">
    <property type="entry name" value="Plug"/>
    <property type="match status" value="1"/>
</dbReference>
<evidence type="ECO:0000259" key="17">
    <source>
        <dbReference type="PROSITE" id="PS50206"/>
    </source>
</evidence>
<keyword evidence="3 14" id="KW-0813">Transport</keyword>
<feature type="signal peptide" evidence="16">
    <location>
        <begin position="1"/>
        <end position="19"/>
    </location>
</feature>
<evidence type="ECO:0000256" key="2">
    <source>
        <dbReference type="ARBA" id="ARBA00009810"/>
    </source>
</evidence>
<dbReference type="Pfam" id="PF13715">
    <property type="entry name" value="CarbopepD_reg_2"/>
    <property type="match status" value="1"/>
</dbReference>
<dbReference type="InterPro" id="IPR010917">
    <property type="entry name" value="TonB_rcpt_CS"/>
</dbReference>
<evidence type="ECO:0000256" key="10">
    <source>
        <dbReference type="ARBA" id="ARBA00023077"/>
    </source>
</evidence>
<feature type="domain" description="Rhodanese" evidence="17">
    <location>
        <begin position="762"/>
        <end position="780"/>
    </location>
</feature>
<keyword evidence="11 14" id="KW-0472">Membrane</keyword>
<evidence type="ECO:0000313" key="19">
    <source>
        <dbReference type="Proteomes" id="UP001199919"/>
    </source>
</evidence>
<comment type="caution">
    <text evidence="18">The sequence shown here is derived from an EMBL/GenBank/DDBJ whole genome shotgun (WGS) entry which is preliminary data.</text>
</comment>
<dbReference type="InterPro" id="IPR039426">
    <property type="entry name" value="TonB-dep_rcpt-like"/>
</dbReference>
<name>A0ABS8U559_9SPHI</name>
<dbReference type="PROSITE" id="PS52016">
    <property type="entry name" value="TONB_DEPENDENT_REC_3"/>
    <property type="match status" value="1"/>
</dbReference>
<evidence type="ECO:0000256" key="9">
    <source>
        <dbReference type="ARBA" id="ARBA00023065"/>
    </source>
</evidence>
<evidence type="ECO:0000256" key="7">
    <source>
        <dbReference type="ARBA" id="ARBA00022729"/>
    </source>
</evidence>
<evidence type="ECO:0000256" key="4">
    <source>
        <dbReference type="ARBA" id="ARBA00022452"/>
    </source>
</evidence>
<keyword evidence="13 14" id="KW-0998">Cell outer membrane</keyword>
<dbReference type="InterPro" id="IPR036942">
    <property type="entry name" value="Beta-barrel_TonB_sf"/>
</dbReference>
<dbReference type="InterPro" id="IPR012910">
    <property type="entry name" value="Plug_dom"/>
</dbReference>
<dbReference type="RefSeq" id="WP_232177750.1">
    <property type="nucleotide sequence ID" value="NZ_JAJPWV010000003.1"/>
</dbReference>
<comment type="subcellular location">
    <subcellularLocation>
        <location evidence="1 14">Cell outer membrane</location>
        <topology evidence="1 14">Multi-pass membrane protein</topology>
    </subcellularLocation>
</comment>
<dbReference type="InterPro" id="IPR010105">
    <property type="entry name" value="TonB_sidphr_rcpt"/>
</dbReference>
<dbReference type="Proteomes" id="UP001199919">
    <property type="component" value="Unassembled WGS sequence"/>
</dbReference>
<dbReference type="CDD" id="cd01347">
    <property type="entry name" value="ligand_gated_channel"/>
    <property type="match status" value="1"/>
</dbReference>
<keyword evidence="19" id="KW-1185">Reference proteome</keyword>
<accession>A0ABS8U559</accession>
<keyword evidence="4 14" id="KW-1134">Transmembrane beta strand</keyword>
<evidence type="ECO:0000256" key="6">
    <source>
        <dbReference type="ARBA" id="ARBA00022692"/>
    </source>
</evidence>
<keyword evidence="9" id="KW-0406">Ion transport</keyword>
<dbReference type="InterPro" id="IPR001763">
    <property type="entry name" value="Rhodanese-like_dom"/>
</dbReference>
<dbReference type="PROSITE" id="PS01156">
    <property type="entry name" value="TONB_DEPENDENT_REC_2"/>
    <property type="match status" value="1"/>
</dbReference>
<dbReference type="Gene3D" id="2.170.130.10">
    <property type="entry name" value="TonB-dependent receptor, plug domain"/>
    <property type="match status" value="1"/>
</dbReference>
<keyword evidence="5" id="KW-0410">Iron transport</keyword>
<keyword evidence="7 16" id="KW-0732">Signal</keyword>
<gene>
    <name evidence="18" type="ORF">LT679_11585</name>
</gene>
<dbReference type="EMBL" id="JAJPWV010000003">
    <property type="protein sequence ID" value="MCD8741245.1"/>
    <property type="molecule type" value="Genomic_DNA"/>
</dbReference>
<dbReference type="PANTHER" id="PTHR32552:SF68">
    <property type="entry name" value="FERRICHROME OUTER MEMBRANE TRANSPORTER_PHAGE RECEPTOR"/>
    <property type="match status" value="1"/>
</dbReference>
<evidence type="ECO:0000256" key="1">
    <source>
        <dbReference type="ARBA" id="ARBA00004571"/>
    </source>
</evidence>
<dbReference type="InterPro" id="IPR000531">
    <property type="entry name" value="Beta-barrel_TonB"/>
</dbReference>
<evidence type="ECO:0000256" key="16">
    <source>
        <dbReference type="SAM" id="SignalP"/>
    </source>
</evidence>
<proteinExistence type="inferred from homology"/>
<evidence type="ECO:0000256" key="12">
    <source>
        <dbReference type="ARBA" id="ARBA00023170"/>
    </source>
</evidence>
<dbReference type="SUPFAM" id="SSF49452">
    <property type="entry name" value="Starch-binding domain-like"/>
    <property type="match status" value="1"/>
</dbReference>
<dbReference type="InterPro" id="IPR037066">
    <property type="entry name" value="Plug_dom_sf"/>
</dbReference>
<evidence type="ECO:0000256" key="8">
    <source>
        <dbReference type="ARBA" id="ARBA00023004"/>
    </source>
</evidence>
<keyword evidence="8" id="KW-0408">Iron</keyword>
<sequence length="793" mass="87739">MKKLFTLFTILLAFASAFGQQQYGSVSGTVTTRDGSPAVYVSVGVKDHGNGSMTNDRGQYRIGRLRAGTYTIVVSAINLGKQEKEVVIKAGENTVENFVLDINNAQLQEVEIKEKNNKLKIDNPSSSLRLNEPVLEAAQNIQIVSNTALRDQQIISMSDGLIRNVSGAVRLEHWGDLYTNITMRGSQIQAFRNGFNVVNSYWGPLTEDMSFVDHIEFVKGPAGFMVSNGDPAGLYNVVTKKPTGQEKGEFTLTAGSFGLYRSTLDLDGKLSKDGKFLYRLNLAAQKRGSHRPYEDNNRIVIAPVVSYQFDDKTKLTAEYTYQNARMTNVGSYYVFGTEYAKYPVDFTQYQPGLPLTNINDHSLFLKLDHKLSDNWNFAAEASYFNYGQNGASMWPDSVKGDKIYRYVGLWDAKSEMTMARGTLTGDITTGAVRHRILGGIDVGTKTYFADWGQSHSLDTLSAPFDNLNPNYGTPSNGFPVWDRTQNLEARAVKAGGTQNQEYAGFYAQDELGFLDNMIRLTVAGRYTYVKQSSFGGAPQSAKKFTPRLGLSVSVDKQTSVYGLYDQAFTPQAGARLINGGTVKPITGNNIEFGIKRDWFGGQWNTTVAVYQITKNNEATPTSNSTPGNPISMLLGQRRAKGFEFDLRGEIVSGLTLTANYAYTDSKVTSVGDVTDGSVKVGDVVPGFSKHTINGWLNYKLQSGPLKGSGVSAGFTGLLDRATDTWSPSTVRLPDYFKIDGGLFWEGSKMRISANVYNVANKYLYSGSYYSWLNAYYWQTEAPRNYRVTVSYRF</sequence>
<evidence type="ECO:0000313" key="18">
    <source>
        <dbReference type="EMBL" id="MCD8741245.1"/>
    </source>
</evidence>
<feature type="chain" id="PRO_5045090593" evidence="16">
    <location>
        <begin position="20"/>
        <end position="793"/>
    </location>
</feature>
<evidence type="ECO:0000256" key="11">
    <source>
        <dbReference type="ARBA" id="ARBA00023136"/>
    </source>
</evidence>
<reference evidence="18 19" key="1">
    <citation type="submission" date="2021-12" db="EMBL/GenBank/DDBJ databases">
        <title>Mucilaginibacter roseus genome.</title>
        <authorList>
            <person name="Ferreira J.R."/>
            <person name="Newman J.D."/>
        </authorList>
    </citation>
    <scope>NUCLEOTIDE SEQUENCE [LARGE SCALE GENOMIC DNA]</scope>
    <source>
        <strain evidence="18 19">LMG 28454</strain>
    </source>
</reference>
<organism evidence="18 19">
    <name type="scientific">Mucilaginibacter roseus</name>
    <dbReference type="NCBI Taxonomy" id="1528868"/>
    <lineage>
        <taxon>Bacteria</taxon>
        <taxon>Pseudomonadati</taxon>
        <taxon>Bacteroidota</taxon>
        <taxon>Sphingobacteriia</taxon>
        <taxon>Sphingobacteriales</taxon>
        <taxon>Sphingobacteriaceae</taxon>
        <taxon>Mucilaginibacter</taxon>
    </lineage>
</organism>
<comment type="similarity">
    <text evidence="2 14 15">Belongs to the TonB-dependent receptor family.</text>
</comment>
<keyword evidence="6 14" id="KW-0812">Transmembrane</keyword>